<keyword evidence="1" id="KW-0812">Transmembrane</keyword>
<gene>
    <name evidence="2" type="ORF">PRELSG_9900900</name>
</gene>
<reference evidence="2 3" key="1">
    <citation type="submission" date="2015-04" db="EMBL/GenBank/DDBJ databases">
        <authorList>
            <consortium name="Pathogen Informatics"/>
        </authorList>
    </citation>
    <scope>NUCLEOTIDE SEQUENCE [LARGE SCALE GENOMIC DNA]</scope>
    <source>
        <strain evidence="2 3">SGS1</strain>
    </source>
</reference>
<sequence length="268" mass="32846">MENFRIIYLFYCLLIINSLIPHLSLGNDVSLDIPNDIKNYLYDSHFYNLTKNLEYNEFKYFMMVYLMNIYGWSSYVKQKMLLYNKNKMRSIIYEEAKKENLDLSDNQIDDIIRISRINIDMLRKERSDKHEVNDLYCLGRMFDFQTYKGEKLKEIINDMKHFWNISELIRDKDLEWKNKKWDLWESSLKDKVKILDKKDSMLNYVLFHKKATKEICHTVYEYLKKSWVETYRAPFMSEFHDFIYKSLEEFKENKDTNDKNKEEVNEIN</sequence>
<dbReference type="EMBL" id="CVMU01000443">
    <property type="protein sequence ID" value="CRG85639.1"/>
    <property type="molecule type" value="Genomic_DNA"/>
</dbReference>
<proteinExistence type="predicted"/>
<dbReference type="GeneID" id="39739119"/>
<dbReference type="RefSeq" id="XP_028531332.1">
    <property type="nucleotide sequence ID" value="XM_028677568.1"/>
</dbReference>
<dbReference type="Proteomes" id="UP000220158">
    <property type="component" value="Unassembled WGS sequence"/>
</dbReference>
<feature type="transmembrane region" description="Helical" evidence="1">
    <location>
        <begin position="58"/>
        <end position="76"/>
    </location>
</feature>
<dbReference type="OMA" id="YRAPFMS"/>
<keyword evidence="1" id="KW-0472">Membrane</keyword>
<keyword evidence="1" id="KW-1133">Transmembrane helix</keyword>
<name>A0A1J1GKL1_PLARL</name>
<accession>A0A1J1GKL1</accession>
<evidence type="ECO:0000256" key="1">
    <source>
        <dbReference type="SAM" id="Phobius"/>
    </source>
</evidence>
<dbReference type="AlphaFoldDB" id="A0A1J1GKL1"/>
<keyword evidence="3" id="KW-1185">Reference proteome</keyword>
<protein>
    <recommendedName>
        <fullName evidence="4">Plasmodium RESA N-terminal domain-containing protein</fullName>
    </recommendedName>
</protein>
<dbReference type="VEuPathDB" id="PlasmoDB:PRELSG_9900900"/>
<dbReference type="OrthoDB" id="10506423at2759"/>
<feature type="transmembrane region" description="Helical" evidence="1">
    <location>
        <begin position="7"/>
        <end position="25"/>
    </location>
</feature>
<dbReference type="KEGG" id="prel:PRELSG_9900900"/>
<evidence type="ECO:0000313" key="3">
    <source>
        <dbReference type="Proteomes" id="UP000220158"/>
    </source>
</evidence>
<evidence type="ECO:0000313" key="2">
    <source>
        <dbReference type="EMBL" id="CRG85639.1"/>
    </source>
</evidence>
<evidence type="ECO:0008006" key="4">
    <source>
        <dbReference type="Google" id="ProtNLM"/>
    </source>
</evidence>
<organism evidence="2 3">
    <name type="scientific">Plasmodium relictum</name>
    <dbReference type="NCBI Taxonomy" id="85471"/>
    <lineage>
        <taxon>Eukaryota</taxon>
        <taxon>Sar</taxon>
        <taxon>Alveolata</taxon>
        <taxon>Apicomplexa</taxon>
        <taxon>Aconoidasida</taxon>
        <taxon>Haemosporida</taxon>
        <taxon>Plasmodiidae</taxon>
        <taxon>Plasmodium</taxon>
        <taxon>Plasmodium (Haemamoeba)</taxon>
    </lineage>
</organism>